<proteinExistence type="predicted"/>
<dbReference type="Ensembl" id="ENSECAT00000093808.1">
    <property type="protein sequence ID" value="ENSECAP00000069007.1"/>
    <property type="gene ID" value="ENSECAG00000023343.3"/>
</dbReference>
<keyword evidence="5" id="KW-0968">Cytoplasmic vesicle</keyword>
<dbReference type="GO" id="GO:0001669">
    <property type="term" value="C:acrosomal vesicle"/>
    <property type="evidence" value="ECO:0007669"/>
    <property type="project" value="UniProtKB-SubCell"/>
</dbReference>
<evidence type="ECO:0000256" key="3">
    <source>
        <dbReference type="ARBA" id="ARBA00022553"/>
    </source>
</evidence>
<keyword evidence="4 9" id="KW-0732">Signal</keyword>
<evidence type="ECO:0000256" key="5">
    <source>
        <dbReference type="ARBA" id="ARBA00023329"/>
    </source>
</evidence>
<sequence length="153" mass="16212">MRKPAAGFLVSLLKVLLLPLAPAPAQDSISASTPGSPLSATEYERFFALLTPTWKAETTCRLRATHGCRNPTLVQLDQYENHGLVPDGEGPTALSALTSPMPPGLSPSASLLSIVAPTMSTMPRESDAPSQSQFSHLTVSRGLTLLLKSHPPQ</sequence>
<keyword evidence="3" id="KW-0597">Phosphoprotein</keyword>
<organism evidence="10 11">
    <name type="scientific">Equus caballus</name>
    <name type="common">Horse</name>
    <dbReference type="NCBI Taxonomy" id="9796"/>
    <lineage>
        <taxon>Eukaryota</taxon>
        <taxon>Metazoa</taxon>
        <taxon>Chordata</taxon>
        <taxon>Craniata</taxon>
        <taxon>Vertebrata</taxon>
        <taxon>Euteleostomi</taxon>
        <taxon>Mammalia</taxon>
        <taxon>Eutheria</taxon>
        <taxon>Laurasiatheria</taxon>
        <taxon>Perissodactyla</taxon>
        <taxon>Equidae</taxon>
        <taxon>Equus</taxon>
    </lineage>
</organism>
<comment type="subcellular location">
    <subcellularLocation>
        <location evidence="1">Cytoplasmic vesicle</location>
        <location evidence="1">Secretory vesicle</location>
        <location evidence="1">Acrosome</location>
    </subcellularLocation>
</comment>
<reference evidence="10 11" key="1">
    <citation type="journal article" date="2009" name="Science">
        <title>Genome sequence, comparative analysis, and population genetics of the domestic horse.</title>
        <authorList>
            <consortium name="Broad Institute Genome Sequencing Platform"/>
            <consortium name="Broad Institute Whole Genome Assembly Team"/>
            <person name="Wade C.M."/>
            <person name="Giulotto E."/>
            <person name="Sigurdsson S."/>
            <person name="Zoli M."/>
            <person name="Gnerre S."/>
            <person name="Imsland F."/>
            <person name="Lear T.L."/>
            <person name="Adelson D.L."/>
            <person name="Bailey E."/>
            <person name="Bellone R.R."/>
            <person name="Bloecker H."/>
            <person name="Distl O."/>
            <person name="Edgar R.C."/>
            <person name="Garber M."/>
            <person name="Leeb T."/>
            <person name="Mauceli E."/>
            <person name="MacLeod J.N."/>
            <person name="Penedo M.C.T."/>
            <person name="Raison J.M."/>
            <person name="Sharpe T."/>
            <person name="Vogel J."/>
            <person name="Andersson L."/>
            <person name="Antczak D.F."/>
            <person name="Biagi T."/>
            <person name="Binns M.M."/>
            <person name="Chowdhary B.P."/>
            <person name="Coleman S.J."/>
            <person name="Della Valle G."/>
            <person name="Fryc S."/>
            <person name="Guerin G."/>
            <person name="Hasegawa T."/>
            <person name="Hill E.W."/>
            <person name="Jurka J."/>
            <person name="Kiialainen A."/>
            <person name="Lindgren G."/>
            <person name="Liu J."/>
            <person name="Magnani E."/>
            <person name="Mickelson J.R."/>
            <person name="Murray J."/>
            <person name="Nergadze S.G."/>
            <person name="Onofrio R."/>
            <person name="Pedroni S."/>
            <person name="Piras M.F."/>
            <person name="Raudsepp T."/>
            <person name="Rocchi M."/>
            <person name="Roeed K.H."/>
            <person name="Ryder O.A."/>
            <person name="Searle S."/>
            <person name="Skow L."/>
            <person name="Swinburne J.E."/>
            <person name="Syvaenen A.C."/>
            <person name="Tozaki T."/>
            <person name="Valberg S.J."/>
            <person name="Vaudin M."/>
            <person name="White J.R."/>
            <person name="Zody M.C."/>
            <person name="Lander E.S."/>
            <person name="Lindblad-Toh K."/>
        </authorList>
    </citation>
    <scope>NUCLEOTIDE SEQUENCE [LARGE SCALE GENOMIC DNA]</scope>
    <source>
        <strain evidence="10 11">Thoroughbred</strain>
    </source>
</reference>
<evidence type="ECO:0000256" key="7">
    <source>
        <dbReference type="ARBA" id="ARBA00033453"/>
    </source>
</evidence>
<dbReference type="Pfam" id="PF07222">
    <property type="entry name" value="PBP_sp32"/>
    <property type="match status" value="1"/>
</dbReference>
<comment type="function">
    <text evidence="8">Acrosomal protein that maintains proacrosin (pro-ACR) as an enzymatically inactive zymogen in the acrosome. Involved also in the acrosome formation.</text>
</comment>
<evidence type="ECO:0000256" key="9">
    <source>
        <dbReference type="SAM" id="SignalP"/>
    </source>
</evidence>
<evidence type="ECO:0000313" key="10">
    <source>
        <dbReference type="Ensembl" id="ENSECAP00000069007.1"/>
    </source>
</evidence>
<reference evidence="10" key="2">
    <citation type="submission" date="2025-08" db="UniProtKB">
        <authorList>
            <consortium name="Ensembl"/>
        </authorList>
    </citation>
    <scope>IDENTIFICATION</scope>
    <source>
        <strain evidence="10">Thoroughbred</strain>
    </source>
</reference>
<name>A0A9L0S290_HORSE</name>
<accession>A0A9L0S290</accession>
<evidence type="ECO:0000256" key="2">
    <source>
        <dbReference type="ARBA" id="ARBA00018940"/>
    </source>
</evidence>
<evidence type="ECO:0000256" key="1">
    <source>
        <dbReference type="ARBA" id="ARBA00004218"/>
    </source>
</evidence>
<reference evidence="10" key="3">
    <citation type="submission" date="2025-09" db="UniProtKB">
        <authorList>
            <consortium name="Ensembl"/>
        </authorList>
    </citation>
    <scope>IDENTIFICATION</scope>
    <source>
        <strain evidence="10">Thoroughbred</strain>
    </source>
</reference>
<protein>
    <recommendedName>
        <fullName evidence="2">Acrosin-binding protein</fullName>
    </recommendedName>
    <alternativeName>
        <fullName evidence="6">Acrosin-binding protein, 60 kDa form</fullName>
    </alternativeName>
    <alternativeName>
        <fullName evidence="7">Proacrosin-binding protein sp32</fullName>
    </alternativeName>
</protein>
<evidence type="ECO:0000313" key="11">
    <source>
        <dbReference type="Proteomes" id="UP000002281"/>
    </source>
</evidence>
<evidence type="ECO:0000256" key="6">
    <source>
        <dbReference type="ARBA" id="ARBA00032734"/>
    </source>
</evidence>
<gene>
    <name evidence="10" type="primary">ACRBP</name>
</gene>
<feature type="chain" id="PRO_5040231213" description="Acrosin-binding protein" evidence="9">
    <location>
        <begin position="26"/>
        <end position="153"/>
    </location>
</feature>
<keyword evidence="11" id="KW-1185">Reference proteome</keyword>
<dbReference type="AlphaFoldDB" id="A0A9L0S290"/>
<dbReference type="GeneTree" id="ENSGT00390000000826"/>
<dbReference type="PANTHER" id="PTHR21362:SF1">
    <property type="entry name" value="ACROSIN-BINDING PROTEIN"/>
    <property type="match status" value="1"/>
</dbReference>
<dbReference type="InterPro" id="IPR009865">
    <property type="entry name" value="Proacrosin-bd"/>
</dbReference>
<feature type="signal peptide" evidence="9">
    <location>
        <begin position="1"/>
        <end position="25"/>
    </location>
</feature>
<dbReference type="Proteomes" id="UP000002281">
    <property type="component" value="Chromosome 6"/>
</dbReference>
<dbReference type="PANTHER" id="PTHR21362">
    <property type="entry name" value="ACROSIN-BINDING PROTEIN"/>
    <property type="match status" value="1"/>
</dbReference>
<evidence type="ECO:0000256" key="4">
    <source>
        <dbReference type="ARBA" id="ARBA00022729"/>
    </source>
</evidence>
<evidence type="ECO:0000256" key="8">
    <source>
        <dbReference type="ARBA" id="ARBA00045517"/>
    </source>
</evidence>